<organism evidence="1 2">
    <name type="scientific">Nemania bipapillata</name>
    <dbReference type="NCBI Taxonomy" id="110536"/>
    <lineage>
        <taxon>Eukaryota</taxon>
        <taxon>Fungi</taxon>
        <taxon>Dikarya</taxon>
        <taxon>Ascomycota</taxon>
        <taxon>Pezizomycotina</taxon>
        <taxon>Sordariomycetes</taxon>
        <taxon>Xylariomycetidae</taxon>
        <taxon>Xylariales</taxon>
        <taxon>Xylariaceae</taxon>
        <taxon>Nemania</taxon>
    </lineage>
</organism>
<accession>A0ACC2J205</accession>
<reference evidence="1" key="1">
    <citation type="submission" date="2022-11" db="EMBL/GenBank/DDBJ databases">
        <title>Genome Sequence of Nemania bipapillata.</title>
        <authorList>
            <person name="Buettner E."/>
        </authorList>
    </citation>
    <scope>NUCLEOTIDE SEQUENCE</scope>
    <source>
        <strain evidence="1">CP14</strain>
    </source>
</reference>
<evidence type="ECO:0000313" key="1">
    <source>
        <dbReference type="EMBL" id="KAJ8121457.1"/>
    </source>
</evidence>
<protein>
    <submittedName>
        <fullName evidence="1">Uncharacterized protein</fullName>
    </submittedName>
</protein>
<sequence length="402" mass="44184">MASKTTILLVALALLLPFGYERGQVASLFWSNAPHRLVKTNTFASHEIKFSDSIRSCEDALLVESQGIAILGCDPGRERWNTVMGIFLPEPVDSGRLYIFDYKKTGTSDNEALKQLKFIDFKFESDFHSLGMAYDESTSTLLVSSHRHDFPAIEMFQLDLEEYTATHLRSIRHPLIHGPNSIVLINEHEFLVTNDHYFLVQDHPILSRLETNLGFPGGSVVHVDISPVLADPTASAQATIVARLAFANGVELLNETTVAISSSSKFRVYLFSINRDTSSGTPELIPMSNFRVPFSPDNLSVSKDGALLIAGHPHPPSLGKFAATRHVCNAPGELAKADDGVRKTCKTLSAPSWAAKWTEDGGFQTLYADVEYPTSATATWDSDRGVGIISGLYAKGILVWRN</sequence>
<dbReference type="EMBL" id="JAPESX010000409">
    <property type="protein sequence ID" value="KAJ8121457.1"/>
    <property type="molecule type" value="Genomic_DNA"/>
</dbReference>
<gene>
    <name evidence="1" type="ORF">ONZ43_g2096</name>
</gene>
<dbReference type="Proteomes" id="UP001153334">
    <property type="component" value="Unassembled WGS sequence"/>
</dbReference>
<keyword evidence="2" id="KW-1185">Reference proteome</keyword>
<name>A0ACC2J205_9PEZI</name>
<comment type="caution">
    <text evidence="1">The sequence shown here is derived from an EMBL/GenBank/DDBJ whole genome shotgun (WGS) entry which is preliminary data.</text>
</comment>
<evidence type="ECO:0000313" key="2">
    <source>
        <dbReference type="Proteomes" id="UP001153334"/>
    </source>
</evidence>
<proteinExistence type="predicted"/>